<comment type="caution">
    <text evidence="2">The sequence shown here is derived from an EMBL/GenBank/DDBJ whole genome shotgun (WGS) entry which is preliminary data.</text>
</comment>
<accession>A0A3S5BDG6</accession>
<feature type="region of interest" description="Disordered" evidence="1">
    <location>
        <begin position="37"/>
        <end position="58"/>
    </location>
</feature>
<dbReference type="EMBL" id="CAAALY010268843">
    <property type="protein sequence ID" value="VEL41327.1"/>
    <property type="molecule type" value="Genomic_DNA"/>
</dbReference>
<dbReference type="Proteomes" id="UP000784294">
    <property type="component" value="Unassembled WGS sequence"/>
</dbReference>
<name>A0A3S5BDG6_9PLAT</name>
<evidence type="ECO:0000313" key="3">
    <source>
        <dbReference type="Proteomes" id="UP000784294"/>
    </source>
</evidence>
<protein>
    <submittedName>
        <fullName evidence="2">Uncharacterized protein</fullName>
    </submittedName>
</protein>
<gene>
    <name evidence="2" type="ORF">PXEA_LOCUS34767</name>
</gene>
<dbReference type="AlphaFoldDB" id="A0A3S5BDG6"/>
<sequence>MYSSFPAPEVGVRGTFKVDTLSRRAERARTAFEPELRDQPLGAARAANRRPSGGTCASGCRQDDRNRAFFATEPC</sequence>
<organism evidence="2 3">
    <name type="scientific">Protopolystoma xenopodis</name>
    <dbReference type="NCBI Taxonomy" id="117903"/>
    <lineage>
        <taxon>Eukaryota</taxon>
        <taxon>Metazoa</taxon>
        <taxon>Spiralia</taxon>
        <taxon>Lophotrochozoa</taxon>
        <taxon>Platyhelminthes</taxon>
        <taxon>Monogenea</taxon>
        <taxon>Polyopisthocotylea</taxon>
        <taxon>Polystomatidea</taxon>
        <taxon>Polystomatidae</taxon>
        <taxon>Protopolystoma</taxon>
    </lineage>
</organism>
<reference evidence="2" key="1">
    <citation type="submission" date="2018-11" db="EMBL/GenBank/DDBJ databases">
        <authorList>
            <consortium name="Pathogen Informatics"/>
        </authorList>
    </citation>
    <scope>NUCLEOTIDE SEQUENCE</scope>
</reference>
<evidence type="ECO:0000313" key="2">
    <source>
        <dbReference type="EMBL" id="VEL41327.1"/>
    </source>
</evidence>
<proteinExistence type="predicted"/>
<evidence type="ECO:0000256" key="1">
    <source>
        <dbReference type="SAM" id="MobiDB-lite"/>
    </source>
</evidence>
<keyword evidence="3" id="KW-1185">Reference proteome</keyword>